<dbReference type="PANTHER" id="PTHR10434">
    <property type="entry name" value="1-ACYL-SN-GLYCEROL-3-PHOSPHATE ACYLTRANSFERASE"/>
    <property type="match status" value="1"/>
</dbReference>
<gene>
    <name evidence="5" type="ORF">METZ01_LOCUS354814</name>
</gene>
<keyword evidence="3" id="KW-0812">Transmembrane</keyword>
<feature type="domain" description="Phospholipid/glycerol acyltransferase" evidence="4">
    <location>
        <begin position="1"/>
        <end position="111"/>
    </location>
</feature>
<dbReference type="PANTHER" id="PTHR10434:SF9">
    <property type="entry name" value="PHOSPHOLIPID_GLYCEROL ACYLTRANSFERASE DOMAIN-CONTAINING PROTEIN"/>
    <property type="match status" value="1"/>
</dbReference>
<reference evidence="5" key="1">
    <citation type="submission" date="2018-05" db="EMBL/GenBank/DDBJ databases">
        <authorList>
            <person name="Lanie J.A."/>
            <person name="Ng W.-L."/>
            <person name="Kazmierczak K.M."/>
            <person name="Andrzejewski T.M."/>
            <person name="Davidsen T.M."/>
            <person name="Wayne K.J."/>
            <person name="Tettelin H."/>
            <person name="Glass J.I."/>
            <person name="Rusch D."/>
            <person name="Podicherti R."/>
            <person name="Tsui H.-C.T."/>
            <person name="Winkler M.E."/>
        </authorList>
    </citation>
    <scope>NUCLEOTIDE SEQUENCE</scope>
</reference>
<evidence type="ECO:0000256" key="2">
    <source>
        <dbReference type="ARBA" id="ARBA00023315"/>
    </source>
</evidence>
<evidence type="ECO:0000259" key="4">
    <source>
        <dbReference type="SMART" id="SM00563"/>
    </source>
</evidence>
<keyword evidence="3" id="KW-1133">Transmembrane helix</keyword>
<dbReference type="SUPFAM" id="SSF69593">
    <property type="entry name" value="Glycerol-3-phosphate (1)-acyltransferase"/>
    <property type="match status" value="1"/>
</dbReference>
<accession>A0A382RWV8</accession>
<dbReference type="Pfam" id="PF01553">
    <property type="entry name" value="Acyltransferase"/>
    <property type="match status" value="1"/>
</dbReference>
<keyword evidence="2" id="KW-0012">Acyltransferase</keyword>
<organism evidence="5">
    <name type="scientific">marine metagenome</name>
    <dbReference type="NCBI Taxonomy" id="408172"/>
    <lineage>
        <taxon>unclassified sequences</taxon>
        <taxon>metagenomes</taxon>
        <taxon>ecological metagenomes</taxon>
    </lineage>
</organism>
<feature type="transmembrane region" description="Helical" evidence="3">
    <location>
        <begin position="13"/>
        <end position="31"/>
    </location>
</feature>
<dbReference type="GO" id="GO:0003841">
    <property type="term" value="F:1-acylglycerol-3-phosphate O-acyltransferase activity"/>
    <property type="evidence" value="ECO:0007669"/>
    <property type="project" value="TreeGrafter"/>
</dbReference>
<keyword evidence="1" id="KW-0808">Transferase</keyword>
<proteinExistence type="predicted"/>
<dbReference type="GO" id="GO:0006654">
    <property type="term" value="P:phosphatidic acid biosynthetic process"/>
    <property type="evidence" value="ECO:0007669"/>
    <property type="project" value="TreeGrafter"/>
</dbReference>
<evidence type="ECO:0000256" key="3">
    <source>
        <dbReference type="SAM" id="Phobius"/>
    </source>
</evidence>
<feature type="non-terminal residue" evidence="5">
    <location>
        <position position="1"/>
    </location>
</feature>
<sequence>VIIAAPHTSNWDLILLLAAAYSFHISINYMIKSSVFWWPLGPVLKYLGAIPVDRSKSNNLVKQMVEEIQAGDGINLVVPPSGTRSYTEYWKSGFYHIAKGVEIQLVCGYLDYSKKEAGLGLTFMPTELTPDMDRLRSFYGPIVAQYPEMKSRIRLTEEDEQLQSTTE</sequence>
<name>A0A382RWV8_9ZZZZ</name>
<evidence type="ECO:0000313" key="5">
    <source>
        <dbReference type="EMBL" id="SVD01960.1"/>
    </source>
</evidence>
<evidence type="ECO:0000256" key="1">
    <source>
        <dbReference type="ARBA" id="ARBA00022679"/>
    </source>
</evidence>
<dbReference type="InterPro" id="IPR002123">
    <property type="entry name" value="Plipid/glycerol_acylTrfase"/>
</dbReference>
<protein>
    <recommendedName>
        <fullName evidence="4">Phospholipid/glycerol acyltransferase domain-containing protein</fullName>
    </recommendedName>
</protein>
<dbReference type="EMBL" id="UINC01124657">
    <property type="protein sequence ID" value="SVD01960.1"/>
    <property type="molecule type" value="Genomic_DNA"/>
</dbReference>
<dbReference type="SMART" id="SM00563">
    <property type="entry name" value="PlsC"/>
    <property type="match status" value="1"/>
</dbReference>
<dbReference type="AlphaFoldDB" id="A0A382RWV8"/>
<keyword evidence="3" id="KW-0472">Membrane</keyword>